<evidence type="ECO:0000313" key="3">
    <source>
        <dbReference type="EMBL" id="SNQ46469.1"/>
    </source>
</evidence>
<feature type="region of interest" description="Disordered" evidence="1">
    <location>
        <begin position="51"/>
        <end position="80"/>
    </location>
</feature>
<keyword evidence="2" id="KW-0472">Membrane</keyword>
<keyword evidence="2" id="KW-1133">Transmembrane helix</keyword>
<evidence type="ECO:0000256" key="1">
    <source>
        <dbReference type="SAM" id="MobiDB-lite"/>
    </source>
</evidence>
<name>A0A2I2KLB8_9ACTN</name>
<dbReference type="Proteomes" id="UP000234331">
    <property type="component" value="Unassembled WGS sequence"/>
</dbReference>
<dbReference type="EMBL" id="FZMO01000047">
    <property type="protein sequence ID" value="SNQ46469.1"/>
    <property type="molecule type" value="Genomic_DNA"/>
</dbReference>
<evidence type="ECO:0000313" key="4">
    <source>
        <dbReference type="Proteomes" id="UP000234331"/>
    </source>
</evidence>
<gene>
    <name evidence="3" type="ORF">FRACA_1400001</name>
</gene>
<proteinExistence type="predicted"/>
<sequence>MMQENIREAAHVNGEISRAGKSILVGLGAIIADPFGAIVLGAAGLAAKRRGVATSEKGDSAQETDPGNNAERGVPAGSGY</sequence>
<keyword evidence="4" id="KW-1185">Reference proteome</keyword>
<evidence type="ECO:0000256" key="2">
    <source>
        <dbReference type="SAM" id="Phobius"/>
    </source>
</evidence>
<protein>
    <submittedName>
        <fullName evidence="3">Uncharacterized protein</fullName>
    </submittedName>
</protein>
<accession>A0A2I2KLB8</accession>
<feature type="transmembrane region" description="Helical" evidence="2">
    <location>
        <begin position="23"/>
        <end position="47"/>
    </location>
</feature>
<organism evidence="3 4">
    <name type="scientific">Frankia canadensis</name>
    <dbReference type="NCBI Taxonomy" id="1836972"/>
    <lineage>
        <taxon>Bacteria</taxon>
        <taxon>Bacillati</taxon>
        <taxon>Actinomycetota</taxon>
        <taxon>Actinomycetes</taxon>
        <taxon>Frankiales</taxon>
        <taxon>Frankiaceae</taxon>
        <taxon>Frankia</taxon>
    </lineage>
</organism>
<keyword evidence="2" id="KW-0812">Transmembrane</keyword>
<dbReference type="AlphaFoldDB" id="A0A2I2KLB8"/>
<reference evidence="3 4" key="1">
    <citation type="submission" date="2017-06" db="EMBL/GenBank/DDBJ databases">
        <authorList>
            <person name="Kim H.J."/>
            <person name="Triplett B.A."/>
        </authorList>
    </citation>
    <scope>NUCLEOTIDE SEQUENCE [LARGE SCALE GENOMIC DNA]</scope>
    <source>
        <strain evidence="3">FRACA_ARgP5</strain>
    </source>
</reference>